<proteinExistence type="predicted"/>
<sequence>MKSVSYDAVMSPGAREKIDNGEWRVIGLSVMDTSNGRMVANLKTVTKSNQSEYTPALFVALRDEICLSQRLMSIKIRESFDKQRSILNRIEGKIDFLTDVKFAELAGEINHFFTQCDHLHTSEAVKAERVLDHGGRLAARLAGITDALIDDYLGSVQLVVGNETMDYSMYTSREYTTGGYRYEPDVTEMTYPDFIGTRVKSFLGALIEMLNSLNLISVCFNQELYMGYMDSLTALRVKLRALLNSLVFGVPVKEGKFKCKNYRALIFTKDRNGDWVQDNEAERLAQYYTEFSHNNLAASIYERTSGYVKRDENLFAAVTAVLNFIEDIDLLLSRGTELTEGSIMDTESIKLLSETIFPSRTNRLLTSTS</sequence>
<reference evidence="1 2" key="1">
    <citation type="submission" date="2016-01" db="EMBL/GenBank/DDBJ databases">
        <authorList>
            <person name="Oliw E.H."/>
        </authorList>
    </citation>
    <scope>NUCLEOTIDE SEQUENCE [LARGE SCALE GENOMIC DNA]</scope>
    <source>
        <strain evidence="1 2">FRB97</strain>
    </source>
</reference>
<dbReference type="OrthoDB" id="6631560at2"/>
<dbReference type="AlphaFoldDB" id="A0A250B1E5"/>
<accession>A0A250B1E5</accession>
<evidence type="ECO:0000313" key="1">
    <source>
        <dbReference type="EMBL" id="ATA19967.1"/>
    </source>
</evidence>
<evidence type="ECO:0000313" key="2">
    <source>
        <dbReference type="Proteomes" id="UP000217182"/>
    </source>
</evidence>
<gene>
    <name evidence="1" type="ORF">AWC35_11835</name>
</gene>
<dbReference type="RefSeq" id="WP_095846574.1">
    <property type="nucleotide sequence ID" value="NZ_CP014136.1"/>
</dbReference>
<name>A0A250B1E5_9GAMM</name>
<dbReference type="KEGG" id="gqu:AWC35_11835"/>
<keyword evidence="2" id="KW-1185">Reference proteome</keyword>
<protein>
    <submittedName>
        <fullName evidence="1">Uncharacterized protein</fullName>
    </submittedName>
</protein>
<organism evidence="1 2">
    <name type="scientific">Gibbsiella quercinecans</name>
    <dbReference type="NCBI Taxonomy" id="929813"/>
    <lineage>
        <taxon>Bacteria</taxon>
        <taxon>Pseudomonadati</taxon>
        <taxon>Pseudomonadota</taxon>
        <taxon>Gammaproteobacteria</taxon>
        <taxon>Enterobacterales</taxon>
        <taxon>Yersiniaceae</taxon>
        <taxon>Gibbsiella</taxon>
    </lineage>
</organism>
<dbReference type="EMBL" id="CP014136">
    <property type="protein sequence ID" value="ATA19967.1"/>
    <property type="molecule type" value="Genomic_DNA"/>
</dbReference>
<dbReference type="Proteomes" id="UP000217182">
    <property type="component" value="Chromosome"/>
</dbReference>